<evidence type="ECO:0000313" key="7">
    <source>
        <dbReference type="Proteomes" id="UP000799291"/>
    </source>
</evidence>
<dbReference type="Gene3D" id="3.20.20.140">
    <property type="entry name" value="Metal-dependent hydrolases"/>
    <property type="match status" value="1"/>
</dbReference>
<keyword evidence="2" id="KW-0479">Metal-binding</keyword>
<dbReference type="GO" id="GO:0046872">
    <property type="term" value="F:metal ion binding"/>
    <property type="evidence" value="ECO:0007669"/>
    <property type="project" value="UniProtKB-KW"/>
</dbReference>
<dbReference type="SUPFAM" id="SSF51338">
    <property type="entry name" value="Composite domain of metallo-dependent hydrolases"/>
    <property type="match status" value="1"/>
</dbReference>
<feature type="domain" description="Amidohydrolase-related" evidence="5">
    <location>
        <begin position="57"/>
        <end position="429"/>
    </location>
</feature>
<evidence type="ECO:0000259" key="5">
    <source>
        <dbReference type="Pfam" id="PF01979"/>
    </source>
</evidence>
<organism evidence="6 7">
    <name type="scientific">Lentithecium fluviatile CBS 122367</name>
    <dbReference type="NCBI Taxonomy" id="1168545"/>
    <lineage>
        <taxon>Eukaryota</taxon>
        <taxon>Fungi</taxon>
        <taxon>Dikarya</taxon>
        <taxon>Ascomycota</taxon>
        <taxon>Pezizomycotina</taxon>
        <taxon>Dothideomycetes</taxon>
        <taxon>Pleosporomycetidae</taxon>
        <taxon>Pleosporales</taxon>
        <taxon>Massarineae</taxon>
        <taxon>Lentitheciaceae</taxon>
        <taxon>Lentithecium</taxon>
    </lineage>
</organism>
<accession>A0A6G1IGG2</accession>
<keyword evidence="4" id="KW-0862">Zinc</keyword>
<dbReference type="Proteomes" id="UP000799291">
    <property type="component" value="Unassembled WGS sequence"/>
</dbReference>
<dbReference type="Pfam" id="PF01979">
    <property type="entry name" value="Amidohydro_1"/>
    <property type="match status" value="1"/>
</dbReference>
<dbReference type="InterPro" id="IPR032466">
    <property type="entry name" value="Metal_Hydrolase"/>
</dbReference>
<dbReference type="GO" id="GO:0005829">
    <property type="term" value="C:cytosol"/>
    <property type="evidence" value="ECO:0007669"/>
    <property type="project" value="TreeGrafter"/>
</dbReference>
<sequence>MARAMLIKNGIALIHDSNNHVIPTKTDILIQDGTIAKLAGGIQATDEVEVIDATDKIISPGFVDTHHHGWQTQLKGRHANELLLQYMVTGNYQHAQYSPKDVFYGQVGAMLEALAAGTTTVVDHAHITNSPDHAKQGIAATASSGIRSVFCYTPMAIVKSFNPLTFHPNPLEEWVMRTFSELADQGPFGDGRVTLGFAWDQWFLGPDAVNSVFEKVTGKGVKTITVHGTSLFNVTQILKGYGLLDRRALISHGGNLTQEDADLIKEAGAHVSATPSTELQMSMGRPLCFDAAFPGDVAAGKRVGVQSNASLGVDCHSNNAGSIISEARIGLQNARNHFGEHYTHQGKLPKNLPDSLSVEAAFNLATIKGAEAVNLEQEIGKIAEGYKADLVLLDAMSPGMIGAAQHDPVAAIILHSSPADIDTVIVDGIVRKRDGKLLPISVDAGASGIVGKETLEWSEIAKEIVKSREVIQKETEKVDVAEAMGTMMGMWQVPAGLIVDVN</sequence>
<evidence type="ECO:0000313" key="6">
    <source>
        <dbReference type="EMBL" id="KAF2676989.1"/>
    </source>
</evidence>
<evidence type="ECO:0000256" key="3">
    <source>
        <dbReference type="ARBA" id="ARBA00022801"/>
    </source>
</evidence>
<dbReference type="PANTHER" id="PTHR11271:SF37">
    <property type="entry name" value="FAMILY PROTEIN, PUTATIVE (AFU_ORTHOLOGUE AFUA_4G00460)-RELATED"/>
    <property type="match status" value="1"/>
</dbReference>
<reference evidence="6" key="1">
    <citation type="journal article" date="2020" name="Stud. Mycol.">
        <title>101 Dothideomycetes genomes: a test case for predicting lifestyles and emergence of pathogens.</title>
        <authorList>
            <person name="Haridas S."/>
            <person name="Albert R."/>
            <person name="Binder M."/>
            <person name="Bloem J."/>
            <person name="Labutti K."/>
            <person name="Salamov A."/>
            <person name="Andreopoulos B."/>
            <person name="Baker S."/>
            <person name="Barry K."/>
            <person name="Bills G."/>
            <person name="Bluhm B."/>
            <person name="Cannon C."/>
            <person name="Castanera R."/>
            <person name="Culley D."/>
            <person name="Daum C."/>
            <person name="Ezra D."/>
            <person name="Gonzalez J."/>
            <person name="Henrissat B."/>
            <person name="Kuo A."/>
            <person name="Liang C."/>
            <person name="Lipzen A."/>
            <person name="Lutzoni F."/>
            <person name="Magnuson J."/>
            <person name="Mondo S."/>
            <person name="Nolan M."/>
            <person name="Ohm R."/>
            <person name="Pangilinan J."/>
            <person name="Park H.-J."/>
            <person name="Ramirez L."/>
            <person name="Alfaro M."/>
            <person name="Sun H."/>
            <person name="Tritt A."/>
            <person name="Yoshinaga Y."/>
            <person name="Zwiers L.-H."/>
            <person name="Turgeon B."/>
            <person name="Goodwin S."/>
            <person name="Spatafora J."/>
            <person name="Crous P."/>
            <person name="Grigoriev I."/>
        </authorList>
    </citation>
    <scope>NUCLEOTIDE SEQUENCE</scope>
    <source>
        <strain evidence="6">CBS 122367</strain>
    </source>
</reference>
<comment type="cofactor">
    <cofactor evidence="1">
        <name>Zn(2+)</name>
        <dbReference type="ChEBI" id="CHEBI:29105"/>
    </cofactor>
</comment>
<dbReference type="EMBL" id="MU005627">
    <property type="protein sequence ID" value="KAF2676989.1"/>
    <property type="molecule type" value="Genomic_DNA"/>
</dbReference>
<dbReference type="InterPro" id="IPR051607">
    <property type="entry name" value="Metallo-dep_hydrolases"/>
</dbReference>
<dbReference type="PANTHER" id="PTHR11271">
    <property type="entry name" value="GUANINE DEAMINASE"/>
    <property type="match status" value="1"/>
</dbReference>
<protein>
    <submittedName>
        <fullName evidence="6">Metallo-dependent hydrolase</fullName>
    </submittedName>
</protein>
<dbReference type="InterPro" id="IPR011059">
    <property type="entry name" value="Metal-dep_hydrolase_composite"/>
</dbReference>
<evidence type="ECO:0000256" key="2">
    <source>
        <dbReference type="ARBA" id="ARBA00022723"/>
    </source>
</evidence>
<dbReference type="Gene3D" id="2.30.40.10">
    <property type="entry name" value="Urease, subunit C, domain 1"/>
    <property type="match status" value="1"/>
</dbReference>
<dbReference type="InterPro" id="IPR006680">
    <property type="entry name" value="Amidohydro-rel"/>
</dbReference>
<proteinExistence type="predicted"/>
<keyword evidence="3 6" id="KW-0378">Hydrolase</keyword>
<dbReference type="GO" id="GO:0019239">
    <property type="term" value="F:deaminase activity"/>
    <property type="evidence" value="ECO:0007669"/>
    <property type="project" value="TreeGrafter"/>
</dbReference>
<gene>
    <name evidence="6" type="ORF">K458DRAFT_481620</name>
</gene>
<name>A0A6G1IGG2_9PLEO</name>
<dbReference type="AlphaFoldDB" id="A0A6G1IGG2"/>
<dbReference type="OrthoDB" id="194468at2759"/>
<keyword evidence="7" id="KW-1185">Reference proteome</keyword>
<evidence type="ECO:0000256" key="4">
    <source>
        <dbReference type="ARBA" id="ARBA00022833"/>
    </source>
</evidence>
<evidence type="ECO:0000256" key="1">
    <source>
        <dbReference type="ARBA" id="ARBA00001947"/>
    </source>
</evidence>
<dbReference type="SUPFAM" id="SSF51556">
    <property type="entry name" value="Metallo-dependent hydrolases"/>
    <property type="match status" value="1"/>
</dbReference>